<dbReference type="PANTHER" id="PTHR43777">
    <property type="entry name" value="MOLYBDENUM COFACTOR CYTIDYLYLTRANSFERASE"/>
    <property type="match status" value="1"/>
</dbReference>
<dbReference type="InterPro" id="IPR025877">
    <property type="entry name" value="MobA-like_NTP_Trfase"/>
</dbReference>
<evidence type="ECO:0000259" key="1">
    <source>
        <dbReference type="Pfam" id="PF12804"/>
    </source>
</evidence>
<evidence type="ECO:0000313" key="2">
    <source>
        <dbReference type="EMBL" id="MBP1932123.1"/>
    </source>
</evidence>
<dbReference type="Gene3D" id="3.90.550.10">
    <property type="entry name" value="Spore Coat Polysaccharide Biosynthesis Protein SpsA, Chain A"/>
    <property type="match status" value="1"/>
</dbReference>
<dbReference type="PANTHER" id="PTHR43777:SF1">
    <property type="entry name" value="MOLYBDENUM COFACTOR CYTIDYLYLTRANSFERASE"/>
    <property type="match status" value="1"/>
</dbReference>
<keyword evidence="2" id="KW-0548">Nucleotidyltransferase</keyword>
<gene>
    <name evidence="2" type="ORF">J2Z37_002124</name>
</gene>
<proteinExistence type="predicted"/>
<dbReference type="EC" id="2.7.7.76" evidence="2"/>
<dbReference type="EMBL" id="JAGGKT010000005">
    <property type="protein sequence ID" value="MBP1932123.1"/>
    <property type="molecule type" value="Genomic_DNA"/>
</dbReference>
<name>A0ABS4GPC6_9BACL</name>
<dbReference type="Proteomes" id="UP001519343">
    <property type="component" value="Unassembled WGS sequence"/>
</dbReference>
<dbReference type="SUPFAM" id="SSF53448">
    <property type="entry name" value="Nucleotide-diphospho-sugar transferases"/>
    <property type="match status" value="1"/>
</dbReference>
<dbReference type="InterPro" id="IPR029044">
    <property type="entry name" value="Nucleotide-diphossugar_trans"/>
</dbReference>
<evidence type="ECO:0000313" key="3">
    <source>
        <dbReference type="Proteomes" id="UP001519343"/>
    </source>
</evidence>
<organism evidence="2 3">
    <name type="scientific">Ammoniphilus resinae</name>
    <dbReference type="NCBI Taxonomy" id="861532"/>
    <lineage>
        <taxon>Bacteria</taxon>
        <taxon>Bacillati</taxon>
        <taxon>Bacillota</taxon>
        <taxon>Bacilli</taxon>
        <taxon>Bacillales</taxon>
        <taxon>Paenibacillaceae</taxon>
        <taxon>Aneurinibacillus group</taxon>
        <taxon>Ammoniphilus</taxon>
    </lineage>
</organism>
<feature type="domain" description="MobA-like NTP transferase" evidence="1">
    <location>
        <begin position="2"/>
        <end position="140"/>
    </location>
</feature>
<protein>
    <submittedName>
        <fullName evidence="2">Molybdenum cofactor cytidylyltransferase</fullName>
        <ecNumber evidence="2">2.7.7.76</ecNumber>
    </submittedName>
</protein>
<keyword evidence="3" id="KW-1185">Reference proteome</keyword>
<dbReference type="CDD" id="cd04182">
    <property type="entry name" value="GT_2_like_f"/>
    <property type="match status" value="1"/>
</dbReference>
<reference evidence="2 3" key="1">
    <citation type="submission" date="2021-03" db="EMBL/GenBank/DDBJ databases">
        <title>Genomic Encyclopedia of Type Strains, Phase IV (KMG-IV): sequencing the most valuable type-strain genomes for metagenomic binning, comparative biology and taxonomic classification.</title>
        <authorList>
            <person name="Goeker M."/>
        </authorList>
    </citation>
    <scope>NUCLEOTIDE SEQUENCE [LARGE SCALE GENOMIC DNA]</scope>
    <source>
        <strain evidence="2 3">DSM 24738</strain>
    </source>
</reference>
<accession>A0ABS4GPC6</accession>
<dbReference type="Pfam" id="PF12804">
    <property type="entry name" value="NTP_transf_3"/>
    <property type="match status" value="1"/>
</dbReference>
<dbReference type="GO" id="GO:0061602">
    <property type="term" value="F:molybdenum cofactor cytidylyltransferase activity"/>
    <property type="evidence" value="ECO:0007669"/>
    <property type="project" value="UniProtKB-EC"/>
</dbReference>
<comment type="caution">
    <text evidence="2">The sequence shown here is derived from an EMBL/GenBank/DDBJ whole genome shotgun (WGS) entry which is preliminary data.</text>
</comment>
<sequence>MEHILIKTAALPLEGIRVVLPQSNPKLKQLTLHYPCQPIENPTPHLGIGNSIALAIQTLPLSAKAALILLADQPQIHTEDLNHVLNNFQRSYEPKQTLIFQTKYKDGQMGHPTLFSRSYFQQLSELKGDVGAKNIIQRNQRYIIPCESRFESPPDIDTPDDYRRLLREGG</sequence>
<keyword evidence="2" id="KW-0808">Transferase</keyword>